<organism evidence="1 2">
    <name type="scientific">Diversispora epigaea</name>
    <dbReference type="NCBI Taxonomy" id="1348612"/>
    <lineage>
        <taxon>Eukaryota</taxon>
        <taxon>Fungi</taxon>
        <taxon>Fungi incertae sedis</taxon>
        <taxon>Mucoromycota</taxon>
        <taxon>Glomeromycotina</taxon>
        <taxon>Glomeromycetes</taxon>
        <taxon>Diversisporales</taxon>
        <taxon>Diversisporaceae</taxon>
        <taxon>Diversispora</taxon>
    </lineage>
</organism>
<name>A0A397JM44_9GLOM</name>
<comment type="caution">
    <text evidence="1">The sequence shown here is derived from an EMBL/GenBank/DDBJ whole genome shotgun (WGS) entry which is preliminary data.</text>
</comment>
<proteinExistence type="predicted"/>
<dbReference type="AlphaFoldDB" id="A0A397JM44"/>
<keyword evidence="2" id="KW-1185">Reference proteome</keyword>
<gene>
    <name evidence="1" type="ORF">Glove_14g63</name>
</gene>
<protein>
    <submittedName>
        <fullName evidence="1">Uncharacterized protein</fullName>
    </submittedName>
</protein>
<dbReference type="Proteomes" id="UP000266861">
    <property type="component" value="Unassembled WGS sequence"/>
</dbReference>
<accession>A0A397JM44</accession>
<evidence type="ECO:0000313" key="2">
    <source>
        <dbReference type="Proteomes" id="UP000266861"/>
    </source>
</evidence>
<sequence>MSTFESQIIYNSDNTVSIPFGRVAEWYLLKHPLLKDTRLKSQSRLKIPRLIKEEIIELDRVEDAVDFLEWEDASSKQKSTNRIDDIIKPTTKGQEYIELIRTGIKKDKLCWSWIMYCAGDGKNCQHLCGGIGECLSSCPNYNLPNNLRNGNDMHRCSVRVNSFSRLSYLNTSHQLRIKIEGSHHPTNILNTGNQQVTRINLTRQIRDKIIVDRRADHLSTKNIKGKLLVSLNGAKKEELSEALSNNKEVCNNKKLKSFIVREDRRLKENTGPWTILHYLIEEVLKPKGYVLYYQQPDLSKPEDSAEHYYQLTVSDDFWLYNGRDFGQFCFGIDGKYDLNNDRAPILTMIVENNMGHGTPLAFDHLSTKNIKGKLLVSLNGAKKEELSEALSNNKEVCNNKKLKSFIVREDRRLKENTGPWTILHYLIEEVLKPKGYVLYYQQPDLSKPEDSAEHYYQLTVSDDFWLYNGRDFGQFCFGIDGKYDLNNDRAPILTMIVENNMGHGTPLAFAHWIPLIKRNILIVISSKSDISMTSLSNKENNWTIRLGVSAVKQNIPCNDLNCNHSWHYENFPNNKGFKRIRDCNNQIWNPYVMIDKHRPSKLGVEGLVRGTILCWFHIMQTFGNNLKEWNIPQPFRYPIALGFKLIARCRTEETAFEMASHYKNFINILPLTKEQKISISNDLTNNWMCNEWRLQFIDAGRLPDASNSNPMTTNNYTERMNRTIESRLSGKQTVVTFIERLYGLKLLRENLNERGTGQITYETGLVTLLMHNLLNNKMNLLK</sequence>
<evidence type="ECO:0000313" key="1">
    <source>
        <dbReference type="EMBL" id="RHZ89429.1"/>
    </source>
</evidence>
<reference evidence="1 2" key="1">
    <citation type="submission" date="2018-08" db="EMBL/GenBank/DDBJ databases">
        <title>Genome and evolution of the arbuscular mycorrhizal fungus Diversispora epigaea (formerly Glomus versiforme) and its bacterial endosymbionts.</title>
        <authorList>
            <person name="Sun X."/>
            <person name="Fei Z."/>
            <person name="Harrison M."/>
        </authorList>
    </citation>
    <scope>NUCLEOTIDE SEQUENCE [LARGE SCALE GENOMIC DNA]</scope>
    <source>
        <strain evidence="1 2">IT104</strain>
    </source>
</reference>
<dbReference type="OrthoDB" id="2424037at2759"/>
<dbReference type="EMBL" id="PQFF01000012">
    <property type="protein sequence ID" value="RHZ89429.1"/>
    <property type="molecule type" value="Genomic_DNA"/>
</dbReference>